<feature type="binding site" evidence="6">
    <location>
        <position position="205"/>
    </location>
    <ligand>
        <name>Zn(2+)</name>
        <dbReference type="ChEBI" id="CHEBI:29105"/>
    </ligand>
</feature>
<dbReference type="PANTHER" id="PTHR38461:SF1">
    <property type="entry name" value="4-DEOXY-L-THREO-5-HEXOSULOSE-URONATE KETOL-ISOMERASE"/>
    <property type="match status" value="1"/>
</dbReference>
<comment type="catalytic activity">
    <reaction evidence="1 6">
        <text>5-dehydro-4-deoxy-D-glucuronate = 3-deoxy-D-glycero-2,5-hexodiulosonate</text>
        <dbReference type="Rhea" id="RHEA:23896"/>
        <dbReference type="ChEBI" id="CHEBI:17117"/>
        <dbReference type="ChEBI" id="CHEBI:29071"/>
        <dbReference type="EC" id="5.3.1.17"/>
    </reaction>
</comment>
<dbReference type="GO" id="GO:0008697">
    <property type="term" value="F:4-deoxy-L-threo-5-hexosulose-uronate ketol-isomerase activity"/>
    <property type="evidence" value="ECO:0007669"/>
    <property type="project" value="UniProtKB-UniRule"/>
</dbReference>
<evidence type="ECO:0000256" key="2">
    <source>
        <dbReference type="ARBA" id="ARBA00008086"/>
    </source>
</evidence>
<dbReference type="InterPro" id="IPR011051">
    <property type="entry name" value="RmlC_Cupin_sf"/>
</dbReference>
<accession>A0A1G5S0Y3</accession>
<protein>
    <recommendedName>
        <fullName evidence="6">4-deoxy-L-threo-5-hexosulose-uronate ketol-isomerase</fullName>
        <ecNumber evidence="6">5.3.1.17</ecNumber>
    </recommendedName>
    <alternativeName>
        <fullName evidence="6">5-keto-4-deoxyuronate isomerase</fullName>
    </alternativeName>
    <alternativeName>
        <fullName evidence="6">DKI isomerase</fullName>
    </alternativeName>
</protein>
<dbReference type="InterPro" id="IPR007045">
    <property type="entry name" value="KduI"/>
</dbReference>
<dbReference type="PANTHER" id="PTHR38461">
    <property type="entry name" value="4-DEOXY-L-THREO-5-HEXOSULOSE-URONATE KETOL-ISOMERASE"/>
    <property type="match status" value="1"/>
</dbReference>
<dbReference type="RefSeq" id="WP_092590741.1">
    <property type="nucleotide sequence ID" value="NZ_FMWL01000008.1"/>
</dbReference>
<dbReference type="InterPro" id="IPR014710">
    <property type="entry name" value="RmlC-like_jellyroll"/>
</dbReference>
<keyword evidence="4 6" id="KW-0862">Zinc</keyword>
<evidence type="ECO:0000313" key="8">
    <source>
        <dbReference type="Proteomes" id="UP000199208"/>
    </source>
</evidence>
<dbReference type="HAMAP" id="MF_00687">
    <property type="entry name" value="KduI"/>
    <property type="match status" value="1"/>
</dbReference>
<keyword evidence="3 6" id="KW-0479">Metal-binding</keyword>
<dbReference type="CDD" id="cd20294">
    <property type="entry name" value="cupin_KduI_N"/>
    <property type="match status" value="1"/>
</dbReference>
<keyword evidence="5 6" id="KW-0413">Isomerase</keyword>
<comment type="function">
    <text evidence="6">Catalyzes the isomerization of 5-dehydro-4-deoxy-D-glucuronate to 3-deoxy-D-glycero-2,5-hexodiulosonate.</text>
</comment>
<dbReference type="Pfam" id="PF04962">
    <property type="entry name" value="KduI"/>
    <property type="match status" value="1"/>
</dbReference>
<comment type="cofactor">
    <cofactor evidence="6">
        <name>Zn(2+)</name>
        <dbReference type="ChEBI" id="CHEBI:29105"/>
    </cofactor>
    <text evidence="6">Binds 1 zinc ion per subunit.</text>
</comment>
<dbReference type="AlphaFoldDB" id="A0A1G5S0Y3"/>
<evidence type="ECO:0000256" key="4">
    <source>
        <dbReference type="ARBA" id="ARBA00022833"/>
    </source>
</evidence>
<evidence type="ECO:0000256" key="3">
    <source>
        <dbReference type="ARBA" id="ARBA00022723"/>
    </source>
</evidence>
<dbReference type="STRING" id="1120920.SAMN03080599_01827"/>
<dbReference type="PIRSF" id="PIRSF006625">
    <property type="entry name" value="KduI"/>
    <property type="match status" value="1"/>
</dbReference>
<feature type="binding site" evidence="6">
    <location>
        <position position="247"/>
    </location>
    <ligand>
        <name>Zn(2+)</name>
        <dbReference type="ChEBI" id="CHEBI:29105"/>
    </ligand>
</feature>
<dbReference type="EMBL" id="FMWL01000008">
    <property type="protein sequence ID" value="SCZ79580.1"/>
    <property type="molecule type" value="Genomic_DNA"/>
</dbReference>
<evidence type="ECO:0000256" key="5">
    <source>
        <dbReference type="ARBA" id="ARBA00023235"/>
    </source>
</evidence>
<dbReference type="NCBIfam" id="NF002091">
    <property type="entry name" value="PRK00924.1"/>
    <property type="match status" value="1"/>
</dbReference>
<evidence type="ECO:0000256" key="6">
    <source>
        <dbReference type="HAMAP-Rule" id="MF_00687"/>
    </source>
</evidence>
<organism evidence="7 8">
    <name type="scientific">Acidaminobacter hydrogenoformans DSM 2784</name>
    <dbReference type="NCBI Taxonomy" id="1120920"/>
    <lineage>
        <taxon>Bacteria</taxon>
        <taxon>Bacillati</taxon>
        <taxon>Bacillota</taxon>
        <taxon>Clostridia</taxon>
        <taxon>Peptostreptococcales</taxon>
        <taxon>Acidaminobacteraceae</taxon>
        <taxon>Acidaminobacter</taxon>
    </lineage>
</organism>
<dbReference type="OrthoDB" id="9770644at2"/>
<dbReference type="Gene3D" id="2.60.120.10">
    <property type="entry name" value="Jelly Rolls"/>
    <property type="match status" value="1"/>
</dbReference>
<comment type="pathway">
    <text evidence="6">Glycan metabolism; pectin degradation; 2-dehydro-3-deoxy-D-gluconate from pectin: step 4/5.</text>
</comment>
<dbReference type="UniPathway" id="UPA00545">
    <property type="reaction ID" value="UER00826"/>
</dbReference>
<proteinExistence type="inferred from homology"/>
<dbReference type="GO" id="GO:0019698">
    <property type="term" value="P:D-galacturonate catabolic process"/>
    <property type="evidence" value="ECO:0007669"/>
    <property type="project" value="TreeGrafter"/>
</dbReference>
<dbReference type="GO" id="GO:0045490">
    <property type="term" value="P:pectin catabolic process"/>
    <property type="evidence" value="ECO:0007669"/>
    <property type="project" value="UniProtKB-UniRule"/>
</dbReference>
<feature type="binding site" evidence="6">
    <location>
        <position position="200"/>
    </location>
    <ligand>
        <name>Zn(2+)</name>
        <dbReference type="ChEBI" id="CHEBI:29105"/>
    </ligand>
</feature>
<dbReference type="GO" id="GO:0008270">
    <property type="term" value="F:zinc ion binding"/>
    <property type="evidence" value="ECO:0007669"/>
    <property type="project" value="UniProtKB-UniRule"/>
</dbReference>
<dbReference type="EC" id="5.3.1.17" evidence="6"/>
<keyword evidence="8" id="KW-1185">Reference proteome</keyword>
<dbReference type="Proteomes" id="UP000199208">
    <property type="component" value="Unassembled WGS sequence"/>
</dbReference>
<name>A0A1G5S0Y3_9FIRM</name>
<evidence type="ECO:0000313" key="7">
    <source>
        <dbReference type="EMBL" id="SCZ79580.1"/>
    </source>
</evidence>
<dbReference type="GO" id="GO:0042840">
    <property type="term" value="P:D-glucuronate catabolic process"/>
    <property type="evidence" value="ECO:0007669"/>
    <property type="project" value="TreeGrafter"/>
</dbReference>
<gene>
    <name evidence="6" type="primary">kduI</name>
    <name evidence="7" type="ORF">SAMN03080599_01827</name>
</gene>
<dbReference type="InterPro" id="IPR027449">
    <property type="entry name" value="KduI_N"/>
</dbReference>
<comment type="similarity">
    <text evidence="2 6">Belongs to the KduI family.</text>
</comment>
<dbReference type="CDD" id="cd20491">
    <property type="entry name" value="cupin_KduI_C"/>
    <property type="match status" value="1"/>
</dbReference>
<dbReference type="InterPro" id="IPR021120">
    <property type="entry name" value="KduI/IolB_isomerase"/>
</dbReference>
<evidence type="ECO:0000256" key="1">
    <source>
        <dbReference type="ARBA" id="ARBA00000552"/>
    </source>
</evidence>
<feature type="binding site" evidence="6">
    <location>
        <position position="198"/>
    </location>
    <ligand>
        <name>Zn(2+)</name>
        <dbReference type="ChEBI" id="CHEBI:29105"/>
    </ligand>
</feature>
<reference evidence="7 8" key="1">
    <citation type="submission" date="2016-10" db="EMBL/GenBank/DDBJ databases">
        <authorList>
            <person name="de Groot N.N."/>
        </authorList>
    </citation>
    <scope>NUCLEOTIDE SEQUENCE [LARGE SCALE GENOMIC DNA]</scope>
    <source>
        <strain evidence="7 8">DSM 2784</strain>
    </source>
</reference>
<sequence>MDVRYGASPKDARHYDTTQLRDEFLIEQVFAPDDVTTVYSHIDRVITLGAMPVNETLSLQKNVDPEKDLGVTYFLERRELGIINLGGPGKVVADGHLHQLARLDALYIGKETREVLFSSDAPANPAKFYMTSAPAHTKFETKLITLEAANKVELGSFETSNKRIIYQLIHPAVLETCQLSMGCTILDTGCVWNSMPCHTHERRMEVYLYFDVPQDNLVFHYMGQPQELRSIAMLNEQAVISPSWSVHFGCGTSNYSFVWAMAGENRTFTDMDHIKVTDLR</sequence>
<dbReference type="SUPFAM" id="SSF51182">
    <property type="entry name" value="RmlC-like cupins"/>
    <property type="match status" value="1"/>
</dbReference>
<dbReference type="Gene3D" id="2.60.120.520">
    <property type="entry name" value="pectin degrading enzyme 5-keto 4- deoxyuronate isomerase, domain 1"/>
    <property type="match status" value="1"/>
</dbReference>